<dbReference type="EnsemblMetazoa" id="CJA04917.1">
    <property type="protein sequence ID" value="CJA04917.1"/>
    <property type="gene ID" value="WBGene00124121"/>
</dbReference>
<keyword evidence="4" id="KW-0067">ATP-binding</keyword>
<dbReference type="SUPFAM" id="SSF57756">
    <property type="entry name" value="Retrovirus zinc finger-like domains"/>
    <property type="match status" value="1"/>
</dbReference>
<sequence length="1702" mass="189563">MSSSRTYQWRTEACLPRFAGNSHVVPSHVLDFKNAVVVDFNWLAAKMKDSTDQVQAEMMALIQQSQQRAGSVNKVEQHIDALRERIDVLERQHLVLQASLGPTGEYFDYRSPMSPGASACAVGVDRDGCSEKRNPTRKCQEMTKSVFPQEEERVIQEEIIQSQEDIQRQEEDNQHQEEVINSQEDIQQQEEDSQGQEDSQQQDTSHVPHVLVASFKPTTAIGTYSGAFSESLTVFVRQFNDHMRATDADITEANKMNAFLTFIIGDARDRAEVFLNTNPNATVDQLVADLRATFENELTGKLRANQLSRCHQERGESIDKYYNRVRTLAAQALRAEDRETIEKRTRDAFMDGLGDAIRFNVKDKDPKTCRAAFDEALRQEILREDRMAALQHPPTAAILEEIRVLDQKWASRFTQEQGQYRPHTGQRSQYANRGPSRQTQSRGAPRCFHCGFVGHFARDCRRRLQGEPAVIQNAVHNHQQRPRQVNTAAMDPTTQEQLDMYRQQVAELQRLNEALLAEKECGRNASCLTWPAKPETPTISKSFPSVNSARFPSIPLTAQIPIKVNGHAVFALIDTGATITVASQAFAKRVGIPSFHQANAPHALGLGGNEVKMAGAAFANLTVGSTSYLHRVHFTIGQCTPNGPRDYQIILGNDFLSQLPRFSIDYQTAQFYVEAIRGERNPLREKMEEAGDAAEKIEVIDVDDTDADTGMRAPGEEEAQEDVEMTGAAEEESGKFDKGEAGSAAMRSCSRARPAAGFGHETPEAEAKHYLENRDITCDPEKESNLEDLQDMAKELDEISDEVPAGVTDQESDAQQAEEPAPSSPAARVPARQQFPAEEEEHPFAAYYGAESSEEWPRHPAAQAVEAITLAHIQKARNATIAAITAPHNVRERPRREDTEVPSKFVTTPDYDADMIFAVVVHNLGASMVVTPVKREYAANDRGDLYHMIINEYSFDYMSGKHTKISGIMVGDLVLIRDIFRRQMYSPEDWSPKPLALADAKKAFFNVGNFAVFQRLISGPLPIAVTTVPEQGHRLGVVVYGVTKIVRVKPAQLRAQPQGKQLFARVFSPGAQPGQLLRRIRSGESHSTVLRLTAPVSCKWNLPPIITEFREGDEKVKRNLEISPLAFSYDVTRPEAAYAQSYSSTFGVYGAIALQGKNEDLRSFLATVDDIELIRDRGTFFKLTLDTTGQATHSRFWARGTLISVELPDGQSLRMTVKTVEHEPRLARLCARLLSPPIPLTNVTEVVVRQHPTEKGDLARLAPQLRNVPEVNDDNNAMRALATLSGAHTLPPLPPQYLDPNANRKVQDLTLSDQQMLIINTLSSNNFTALAIDCGPGTGITGTLILAVFSRMRQITSVSVMASMSNSAVTAAVCTTDKSWTKRTNAEPADNSQQVITQDIISAAIYLIRARKISLKSLKRSDFRTAADGKPHMRLLPLFIRLYKPSLILGTCTSVRSMFSTPGMDTLALDVELLLLDEASQLPRYALIGMAHKFPRARPALLGDIRQLPPFQDQDMPPMLGQFAVGNILNDATAFERFPSLPLLQAHRCPRNITEMLSTIFYDNQLESTRHQQEGTTLINEGEAGKAYKYAEALHTLRPNASIAILCFYRGQAELLARRSYKYVTVLSVDAAQGREFDFVLLLTTRTSGSILFIDDPRRVNVAVSRTKEACLVFGQSNYMAGGTTWPKIFRLLEPAQFVHRP</sequence>
<dbReference type="GO" id="GO:0005524">
    <property type="term" value="F:ATP binding"/>
    <property type="evidence" value="ECO:0007669"/>
    <property type="project" value="UniProtKB-KW"/>
</dbReference>
<dbReference type="Gene3D" id="3.40.50.300">
    <property type="entry name" value="P-loop containing nucleotide triphosphate hydrolases"/>
    <property type="match status" value="2"/>
</dbReference>
<proteinExistence type="predicted"/>
<accession>A0A8R1HLC4</accession>
<evidence type="ECO:0000256" key="2">
    <source>
        <dbReference type="ARBA" id="ARBA00022801"/>
    </source>
</evidence>
<evidence type="ECO:0000256" key="1">
    <source>
        <dbReference type="ARBA" id="ARBA00022741"/>
    </source>
</evidence>
<dbReference type="PANTHER" id="PTHR43788">
    <property type="entry name" value="DNA2/NAM7 HELICASE FAMILY MEMBER"/>
    <property type="match status" value="1"/>
</dbReference>
<dbReference type="SUPFAM" id="SSF52540">
    <property type="entry name" value="P-loop containing nucleoside triphosphate hydrolases"/>
    <property type="match status" value="1"/>
</dbReference>
<dbReference type="InterPro" id="IPR001969">
    <property type="entry name" value="Aspartic_peptidase_AS"/>
</dbReference>
<feature type="region of interest" description="Disordered" evidence="7">
    <location>
        <begin position="164"/>
        <end position="206"/>
    </location>
</feature>
<dbReference type="Proteomes" id="UP000005237">
    <property type="component" value="Unassembled WGS sequence"/>
</dbReference>
<evidence type="ECO:0000256" key="6">
    <source>
        <dbReference type="SAM" id="Coils"/>
    </source>
</evidence>
<dbReference type="InterPro" id="IPR027417">
    <property type="entry name" value="P-loop_NTPase"/>
</dbReference>
<feature type="region of interest" description="Disordered" evidence="7">
    <location>
        <begin position="706"/>
        <end position="741"/>
    </location>
</feature>
<keyword evidence="1" id="KW-0547">Nucleotide-binding</keyword>
<dbReference type="PROSITE" id="PS50158">
    <property type="entry name" value="ZF_CCHC"/>
    <property type="match status" value="1"/>
</dbReference>
<reference evidence="11" key="1">
    <citation type="submission" date="2010-08" db="EMBL/GenBank/DDBJ databases">
        <authorList>
            <consortium name="Caenorhabditis japonica Sequencing Consortium"/>
            <person name="Wilson R.K."/>
        </authorList>
    </citation>
    <scope>NUCLEOTIDE SEQUENCE [LARGE SCALE GENOMIC DNA]</scope>
    <source>
        <strain evidence="11">DF5081</strain>
    </source>
</reference>
<organism evidence="10 11">
    <name type="scientific">Caenorhabditis japonica</name>
    <dbReference type="NCBI Taxonomy" id="281687"/>
    <lineage>
        <taxon>Eukaryota</taxon>
        <taxon>Metazoa</taxon>
        <taxon>Ecdysozoa</taxon>
        <taxon>Nematoda</taxon>
        <taxon>Chromadorea</taxon>
        <taxon>Rhabditida</taxon>
        <taxon>Rhabditina</taxon>
        <taxon>Rhabditomorpha</taxon>
        <taxon>Rhabditoidea</taxon>
        <taxon>Rhabditidae</taxon>
        <taxon>Peloderinae</taxon>
        <taxon>Caenorhabditis</taxon>
    </lineage>
</organism>
<evidence type="ECO:0000256" key="4">
    <source>
        <dbReference type="ARBA" id="ARBA00022840"/>
    </source>
</evidence>
<keyword evidence="5" id="KW-0863">Zinc-finger</keyword>
<dbReference type="Pfam" id="PF13975">
    <property type="entry name" value="gag-asp_proteas"/>
    <property type="match status" value="1"/>
</dbReference>
<protein>
    <recommendedName>
        <fullName evidence="12">CCHC-type domain-containing protein</fullName>
    </recommendedName>
</protein>
<dbReference type="PROSITE" id="PS00141">
    <property type="entry name" value="ASP_PROTEASE"/>
    <property type="match status" value="1"/>
</dbReference>
<dbReference type="GO" id="GO:0005737">
    <property type="term" value="C:cytoplasm"/>
    <property type="evidence" value="ECO:0007669"/>
    <property type="project" value="UniProtKB-ARBA"/>
</dbReference>
<evidence type="ECO:0000313" key="10">
    <source>
        <dbReference type="EnsemblMetazoa" id="CJA04917.1"/>
    </source>
</evidence>
<dbReference type="InterPro" id="IPR001878">
    <property type="entry name" value="Znf_CCHC"/>
</dbReference>
<feature type="domain" description="Peptidase A2" evidence="9">
    <location>
        <begin position="569"/>
        <end position="608"/>
    </location>
</feature>
<feature type="compositionally biased region" description="Low complexity" evidence="7">
    <location>
        <begin position="196"/>
        <end position="205"/>
    </location>
</feature>
<dbReference type="SUPFAM" id="SSF50630">
    <property type="entry name" value="Acid proteases"/>
    <property type="match status" value="1"/>
</dbReference>
<dbReference type="Gene3D" id="4.10.60.10">
    <property type="entry name" value="Zinc finger, CCHC-type"/>
    <property type="match status" value="1"/>
</dbReference>
<keyword evidence="5" id="KW-0479">Metal-binding</keyword>
<feature type="compositionally biased region" description="Polar residues" evidence="7">
    <location>
        <begin position="425"/>
        <end position="442"/>
    </location>
</feature>
<keyword evidence="2" id="KW-0378">Hydrolase</keyword>
<evidence type="ECO:0000256" key="3">
    <source>
        <dbReference type="ARBA" id="ARBA00022806"/>
    </source>
</evidence>
<dbReference type="Pfam" id="PF13087">
    <property type="entry name" value="AAA_12"/>
    <property type="match status" value="1"/>
</dbReference>
<evidence type="ECO:0000256" key="7">
    <source>
        <dbReference type="SAM" id="MobiDB-lite"/>
    </source>
</evidence>
<dbReference type="InterPro" id="IPR047187">
    <property type="entry name" value="SF1_C_Upf1"/>
</dbReference>
<evidence type="ECO:0000259" key="8">
    <source>
        <dbReference type="PROSITE" id="PS50158"/>
    </source>
</evidence>
<dbReference type="PANTHER" id="PTHR43788:SF16">
    <property type="entry name" value="HELICASE WITH ZINC FINGER 2"/>
    <property type="match status" value="1"/>
</dbReference>
<evidence type="ECO:0000259" key="9">
    <source>
        <dbReference type="PROSITE" id="PS50175"/>
    </source>
</evidence>
<dbReference type="GO" id="GO:0019899">
    <property type="term" value="F:enzyme binding"/>
    <property type="evidence" value="ECO:0007669"/>
    <property type="project" value="UniProtKB-ARBA"/>
</dbReference>
<dbReference type="CDD" id="cd00303">
    <property type="entry name" value="retropepsin_like"/>
    <property type="match status" value="1"/>
</dbReference>
<evidence type="ECO:0008006" key="12">
    <source>
        <dbReference type="Google" id="ProtNLM"/>
    </source>
</evidence>
<evidence type="ECO:0000313" key="11">
    <source>
        <dbReference type="Proteomes" id="UP000005237"/>
    </source>
</evidence>
<dbReference type="InterPro" id="IPR001995">
    <property type="entry name" value="Peptidase_A2_cat"/>
</dbReference>
<dbReference type="GO" id="GO:0006508">
    <property type="term" value="P:proteolysis"/>
    <property type="evidence" value="ECO:0007669"/>
    <property type="project" value="InterPro"/>
</dbReference>
<dbReference type="SMART" id="SM00343">
    <property type="entry name" value="ZnF_C2HC"/>
    <property type="match status" value="1"/>
</dbReference>
<keyword evidence="6" id="KW-0175">Coiled coil</keyword>
<dbReference type="Pfam" id="PF03732">
    <property type="entry name" value="Retrotrans_gag"/>
    <property type="match status" value="1"/>
</dbReference>
<feature type="region of interest" description="Disordered" evidence="7">
    <location>
        <begin position="415"/>
        <end position="443"/>
    </location>
</feature>
<dbReference type="InterPro" id="IPR036875">
    <property type="entry name" value="Znf_CCHC_sf"/>
</dbReference>
<dbReference type="InterPro" id="IPR050534">
    <property type="entry name" value="Coronavir_polyprotein_1ab"/>
</dbReference>
<dbReference type="PROSITE" id="PS50175">
    <property type="entry name" value="ASP_PROT_RETROV"/>
    <property type="match status" value="1"/>
</dbReference>
<feature type="compositionally biased region" description="Basic and acidic residues" evidence="7">
    <location>
        <begin position="165"/>
        <end position="178"/>
    </location>
</feature>
<feature type="coiled-coil region" evidence="6">
    <location>
        <begin position="72"/>
        <end position="99"/>
    </location>
</feature>
<dbReference type="GO" id="GO:0003676">
    <property type="term" value="F:nucleic acid binding"/>
    <property type="evidence" value="ECO:0007669"/>
    <property type="project" value="InterPro"/>
</dbReference>
<feature type="region of interest" description="Disordered" evidence="7">
    <location>
        <begin position="807"/>
        <end position="839"/>
    </location>
</feature>
<keyword evidence="11" id="KW-1185">Reference proteome</keyword>
<dbReference type="GO" id="GO:0008270">
    <property type="term" value="F:zinc ion binding"/>
    <property type="evidence" value="ECO:0007669"/>
    <property type="project" value="UniProtKB-KW"/>
</dbReference>
<keyword evidence="5" id="KW-0862">Zinc</keyword>
<name>A0A8R1HLC4_CAEJA</name>
<reference evidence="10" key="2">
    <citation type="submission" date="2022-06" db="UniProtKB">
        <authorList>
            <consortium name="EnsemblMetazoa"/>
        </authorList>
    </citation>
    <scope>IDENTIFICATION</scope>
    <source>
        <strain evidence="10">DF5081</strain>
    </source>
</reference>
<dbReference type="Gene3D" id="2.40.70.10">
    <property type="entry name" value="Acid Proteases"/>
    <property type="match status" value="1"/>
</dbReference>
<dbReference type="CDD" id="cd18808">
    <property type="entry name" value="SF1_C_Upf1"/>
    <property type="match status" value="1"/>
</dbReference>
<dbReference type="GO" id="GO:0043139">
    <property type="term" value="F:5'-3' DNA helicase activity"/>
    <property type="evidence" value="ECO:0007669"/>
    <property type="project" value="TreeGrafter"/>
</dbReference>
<dbReference type="InterPro" id="IPR005162">
    <property type="entry name" value="Retrotrans_gag_dom"/>
</dbReference>
<dbReference type="InterPro" id="IPR021109">
    <property type="entry name" value="Peptidase_aspartic_dom_sf"/>
</dbReference>
<keyword evidence="3" id="KW-0347">Helicase</keyword>
<dbReference type="GO" id="GO:0004190">
    <property type="term" value="F:aspartic-type endopeptidase activity"/>
    <property type="evidence" value="ECO:0007669"/>
    <property type="project" value="InterPro"/>
</dbReference>
<evidence type="ECO:0000256" key="5">
    <source>
        <dbReference type="PROSITE-ProRule" id="PRU00047"/>
    </source>
</evidence>
<feature type="domain" description="CCHC-type" evidence="8">
    <location>
        <begin position="446"/>
        <end position="462"/>
    </location>
</feature>
<dbReference type="InterPro" id="IPR041679">
    <property type="entry name" value="DNA2/NAM7-like_C"/>
</dbReference>
<feature type="compositionally biased region" description="Low complexity" evidence="7">
    <location>
        <begin position="814"/>
        <end position="832"/>
    </location>
</feature>